<evidence type="ECO:0000313" key="4">
    <source>
        <dbReference type="Proteomes" id="UP000243528"/>
    </source>
</evidence>
<evidence type="ECO:0000313" key="3">
    <source>
        <dbReference type="EMBL" id="PSL03094.1"/>
    </source>
</evidence>
<dbReference type="InterPro" id="IPR029063">
    <property type="entry name" value="SAM-dependent_MTases_sf"/>
</dbReference>
<evidence type="ECO:0000256" key="2">
    <source>
        <dbReference type="SAM" id="Phobius"/>
    </source>
</evidence>
<evidence type="ECO:0000256" key="1">
    <source>
        <dbReference type="SAM" id="MobiDB-lite"/>
    </source>
</evidence>
<dbReference type="SUPFAM" id="SSF53335">
    <property type="entry name" value="S-adenosyl-L-methionine-dependent methyltransferases"/>
    <property type="match status" value="1"/>
</dbReference>
<keyword evidence="3" id="KW-0489">Methyltransferase</keyword>
<dbReference type="Pfam" id="PF13578">
    <property type="entry name" value="Methyltransf_24"/>
    <property type="match status" value="1"/>
</dbReference>
<gene>
    <name evidence="3" type="ORF">CLV30_1086</name>
</gene>
<proteinExistence type="predicted"/>
<comment type="caution">
    <text evidence="3">The sequence shown here is derived from an EMBL/GenBank/DDBJ whole genome shotgun (WGS) entry which is preliminary data.</text>
</comment>
<feature type="transmembrane region" description="Helical" evidence="2">
    <location>
        <begin position="29"/>
        <end position="47"/>
    </location>
</feature>
<organism evidence="3 4">
    <name type="scientific">Haloactinopolyspora alba</name>
    <dbReference type="NCBI Taxonomy" id="648780"/>
    <lineage>
        <taxon>Bacteria</taxon>
        <taxon>Bacillati</taxon>
        <taxon>Actinomycetota</taxon>
        <taxon>Actinomycetes</taxon>
        <taxon>Jiangellales</taxon>
        <taxon>Jiangellaceae</taxon>
        <taxon>Haloactinopolyspora</taxon>
    </lineage>
</organism>
<sequence length="372" mass="39087">MGTGPGRAGRLRAVVSRLARTLGETRRQYLMVASGAVLAVAVAVAAVGGLTRWAMAAGGVLILAVLLVLLDIRRRLGPIARRIKQQTSEGRRTDDRGRGSTDATPRSRFDALSRRLMASIEAGRLEAADRHAETVDALRELRVGAAARATAPVAGYVDHAVGAESAQVATSPQLARSLANEQVREVEALLELFQRVRPIAPMPASERAATAPTGLLTVVDLVEREKPAVVVELGSGTSTAWIGSALRQAGSGRLVSLDHEPERAERTRATVGAHGLDALVTVRVVGAEALSTGAGEVMAGLDDVDMVVVGPDGVPGGGRPPHGLWARLTADALIVVDDSADDRGAARWKRDLPGLETMAPVQGRQLVLRYRA</sequence>
<dbReference type="GO" id="GO:0008168">
    <property type="term" value="F:methyltransferase activity"/>
    <property type="evidence" value="ECO:0007669"/>
    <property type="project" value="UniProtKB-KW"/>
</dbReference>
<keyword evidence="2" id="KW-0812">Transmembrane</keyword>
<accession>A0A2P8E0T6</accession>
<keyword evidence="2" id="KW-1133">Transmembrane helix</keyword>
<dbReference type="Gene3D" id="3.40.50.150">
    <property type="entry name" value="Vaccinia Virus protein VP39"/>
    <property type="match status" value="1"/>
</dbReference>
<keyword evidence="2" id="KW-0472">Membrane</keyword>
<keyword evidence="4" id="KW-1185">Reference proteome</keyword>
<name>A0A2P8E0T6_9ACTN</name>
<feature type="transmembrane region" description="Helical" evidence="2">
    <location>
        <begin position="53"/>
        <end position="72"/>
    </location>
</feature>
<reference evidence="3 4" key="1">
    <citation type="submission" date="2018-03" db="EMBL/GenBank/DDBJ databases">
        <title>Genomic Encyclopedia of Archaeal and Bacterial Type Strains, Phase II (KMG-II): from individual species to whole genera.</title>
        <authorList>
            <person name="Goeker M."/>
        </authorList>
    </citation>
    <scope>NUCLEOTIDE SEQUENCE [LARGE SCALE GENOMIC DNA]</scope>
    <source>
        <strain evidence="3 4">DSM 45211</strain>
    </source>
</reference>
<dbReference type="EMBL" id="PYGE01000008">
    <property type="protein sequence ID" value="PSL03094.1"/>
    <property type="molecule type" value="Genomic_DNA"/>
</dbReference>
<dbReference type="Proteomes" id="UP000243528">
    <property type="component" value="Unassembled WGS sequence"/>
</dbReference>
<feature type="region of interest" description="Disordered" evidence="1">
    <location>
        <begin position="83"/>
        <end position="106"/>
    </location>
</feature>
<keyword evidence="3" id="KW-0808">Transferase</keyword>
<dbReference type="GO" id="GO:0032259">
    <property type="term" value="P:methylation"/>
    <property type="evidence" value="ECO:0007669"/>
    <property type="project" value="UniProtKB-KW"/>
</dbReference>
<dbReference type="AlphaFoldDB" id="A0A2P8E0T6"/>
<feature type="compositionally biased region" description="Basic and acidic residues" evidence="1">
    <location>
        <begin position="89"/>
        <end position="106"/>
    </location>
</feature>
<protein>
    <submittedName>
        <fullName evidence="3">Methyltransferase family protein</fullName>
    </submittedName>
</protein>